<protein>
    <submittedName>
        <fullName evidence="3">Flavin reductase family protein</fullName>
        <ecNumber evidence="3">1.-.-.-</ecNumber>
    </submittedName>
</protein>
<dbReference type="Gene3D" id="2.30.110.10">
    <property type="entry name" value="Electron Transport, Fmn-binding Protein, Chain A"/>
    <property type="match status" value="1"/>
</dbReference>
<dbReference type="EMBL" id="JBHRWI010000053">
    <property type="protein sequence ID" value="MFC3515715.1"/>
    <property type="molecule type" value="Genomic_DNA"/>
</dbReference>
<keyword evidence="4" id="KW-1185">Reference proteome</keyword>
<dbReference type="SMART" id="SM00903">
    <property type="entry name" value="Flavin_Reduct"/>
    <property type="match status" value="1"/>
</dbReference>
<organism evidence="3 4">
    <name type="scientific">Amycolatopsis halotolerans</name>
    <dbReference type="NCBI Taxonomy" id="330083"/>
    <lineage>
        <taxon>Bacteria</taxon>
        <taxon>Bacillati</taxon>
        <taxon>Actinomycetota</taxon>
        <taxon>Actinomycetes</taxon>
        <taxon>Pseudonocardiales</taxon>
        <taxon>Pseudonocardiaceae</taxon>
        <taxon>Amycolatopsis</taxon>
    </lineage>
</organism>
<dbReference type="InterPro" id="IPR012349">
    <property type="entry name" value="Split_barrel_FMN-bd"/>
</dbReference>
<accession>A0ABV7QQZ2</accession>
<dbReference type="PANTHER" id="PTHR30466:SF1">
    <property type="entry name" value="FMN REDUCTASE (NADH) RUTF"/>
    <property type="match status" value="1"/>
</dbReference>
<evidence type="ECO:0000256" key="1">
    <source>
        <dbReference type="ARBA" id="ARBA00023002"/>
    </source>
</evidence>
<comment type="caution">
    <text evidence="3">The sequence shown here is derived from an EMBL/GenBank/DDBJ whole genome shotgun (WGS) entry which is preliminary data.</text>
</comment>
<keyword evidence="1 3" id="KW-0560">Oxidoreductase</keyword>
<dbReference type="InterPro" id="IPR050268">
    <property type="entry name" value="NADH-dep_flavin_reductase"/>
</dbReference>
<sequence length="183" mass="19350">MTANRLGSSVVAHETDPVDPGSLRAVMRGFATGVTVVATADEDRMFAAVVNSFTSVSLAPPLILVCLKTGSRTCAAIERRGFFSVCVLADDHQRHSERLARSQPAVDDEAFEFAHGLPVIRDAPAGLLCRVDSTLVKGDHVIVIGCVVATKLAERDPLLFYNGQYRVLPGQGVADAGSTASAK</sequence>
<evidence type="ECO:0000313" key="4">
    <source>
        <dbReference type="Proteomes" id="UP001595764"/>
    </source>
</evidence>
<dbReference type="RefSeq" id="WP_377876314.1">
    <property type="nucleotide sequence ID" value="NZ_JBHMAY010000093.1"/>
</dbReference>
<dbReference type="PANTHER" id="PTHR30466">
    <property type="entry name" value="FLAVIN REDUCTASE"/>
    <property type="match status" value="1"/>
</dbReference>
<reference evidence="4" key="1">
    <citation type="journal article" date="2019" name="Int. J. Syst. Evol. Microbiol.">
        <title>The Global Catalogue of Microorganisms (GCM) 10K type strain sequencing project: providing services to taxonomists for standard genome sequencing and annotation.</title>
        <authorList>
            <consortium name="The Broad Institute Genomics Platform"/>
            <consortium name="The Broad Institute Genome Sequencing Center for Infectious Disease"/>
            <person name="Wu L."/>
            <person name="Ma J."/>
        </authorList>
    </citation>
    <scope>NUCLEOTIDE SEQUENCE [LARGE SCALE GENOMIC DNA]</scope>
    <source>
        <strain evidence="4">CGMCC 4.7682</strain>
    </source>
</reference>
<evidence type="ECO:0000259" key="2">
    <source>
        <dbReference type="SMART" id="SM00903"/>
    </source>
</evidence>
<gene>
    <name evidence="3" type="ORF">ACFORO_36525</name>
</gene>
<dbReference type="InterPro" id="IPR002563">
    <property type="entry name" value="Flavin_Rdtase-like_dom"/>
</dbReference>
<dbReference type="Proteomes" id="UP001595764">
    <property type="component" value="Unassembled WGS sequence"/>
</dbReference>
<evidence type="ECO:0000313" key="3">
    <source>
        <dbReference type="EMBL" id="MFC3515715.1"/>
    </source>
</evidence>
<feature type="domain" description="Flavin reductase like" evidence="2">
    <location>
        <begin position="27"/>
        <end position="167"/>
    </location>
</feature>
<dbReference type="EC" id="1.-.-.-" evidence="3"/>
<proteinExistence type="predicted"/>
<name>A0ABV7QQZ2_9PSEU</name>
<dbReference type="Pfam" id="PF01613">
    <property type="entry name" value="Flavin_Reduct"/>
    <property type="match status" value="1"/>
</dbReference>
<dbReference type="GO" id="GO:0016491">
    <property type="term" value="F:oxidoreductase activity"/>
    <property type="evidence" value="ECO:0007669"/>
    <property type="project" value="UniProtKB-KW"/>
</dbReference>
<dbReference type="SUPFAM" id="SSF50475">
    <property type="entry name" value="FMN-binding split barrel"/>
    <property type="match status" value="1"/>
</dbReference>